<dbReference type="SUPFAM" id="SSF48403">
    <property type="entry name" value="Ankyrin repeat"/>
    <property type="match status" value="1"/>
</dbReference>
<dbReference type="GO" id="GO:0035101">
    <property type="term" value="C:FACT complex"/>
    <property type="evidence" value="ECO:0007669"/>
    <property type="project" value="Ensembl"/>
</dbReference>
<comment type="subcellular location">
    <subcellularLocation>
        <location evidence="2">Chromosome</location>
    </subcellularLocation>
    <subcellularLocation>
        <location evidence="3">Cytoplasm</location>
    </subcellularLocation>
    <subcellularLocation>
        <location evidence="1">Nucleus</location>
    </subcellularLocation>
</comment>
<dbReference type="Pfam" id="PF13516">
    <property type="entry name" value="LRR_6"/>
    <property type="match status" value="2"/>
</dbReference>
<evidence type="ECO:0000256" key="10">
    <source>
        <dbReference type="ARBA" id="ARBA00022763"/>
    </source>
</evidence>
<evidence type="ECO:0000256" key="5">
    <source>
        <dbReference type="ARBA" id="ARBA00017829"/>
    </source>
</evidence>
<sequence>MLNSFYRIKLNRELNALQKAKDKAQRSGSLKEEAAICNQLGEILARHGRYREALEEHRQELRLLESVEDVLGCAVAHRKIGERLAELENYEAALKHQHQHLELARTLSDHTEQQRAWATIGRTYMFVAESGQAGEALREAEQAFMKSLAILEEKLEGTVPQRELSEMRARLYLNLGLVYDSMKDQAKCSCYIKKSIFISEQTRLYEDVYRAYFNLGNIHLREGQHSKAMRCLERARDCAHTMKEKCLESECCASIAQVLLSLGDFVAARRSLKKAYVLGSQQPQQRESIRRSLQYALKVSRLQEALEEKAPGDPQAALGLCEQLGDLFSKHGDYRRAVESYQRQLRYAESLRRPEQELAVIHVSLAATYGDLKEHGRAVQHYQAELALRHGNPLEEGKTWLNIALAREEAGEDYEALEPCFRSALQCADQAGEPRLQRQILQHLHPVQQKWGCPEAPNTLARLQSLCRSQGWSGARDSDEEELGDSEPLEESDLELSESGKWEDDLDGYNKSVPGRRRITKWNRRNDRGETPLHRACIDGNLRRVQIFLEQGHPLNPRDYCGWTPLHEACNHGHLEIVRLLLERGASIDDPGGLGCEGITPLHDALNCGHFEVAELLLQRGASVTLRPCLHPLETLQEWVRMYGKDLDQETRQRCRAMEWLLKEAVAGRAPPPRDTLPSQLFDAELSEPLTLRPSALATQPQSGGPSKKPPAPCQHGGKGSERRAEQEDCMTPLRPVKKRQRLLGQRMLGEDCRTPGFLVQEEPELPTHGGGQAEYEAAIRSVGSAQSYLGTEPVLSEAPARPALIPADEYVGDDWLEDDLGASHEPRKRGRRAQKESGSDSADTTGPESDGGAPHPVSPPRRRARQSRLTQIVDRTVLGRSRGGCTLGAPETAASPRPTDSSRANAPARPPPIRVRVQVQDNVFLIPVPHSSGESHPVAWLAEQAAQRHYQTCGLLPRLTLKKEGALLAPQDLIVDVLQSNEEVLAEVQSWDLPPLADRYRKACLSLAVGEHRLLLKIMELQESGPWFSACGLALRQPHLAPLLRALKLQTCIRQLRLAGNGLADGLATELRATLGTMPGLTLLDLSANQLGAEGLHTLATGLPAQTAFQSLEELDLSLNPLGDNSSQALACLVQACPVLTTLRLQACGFTGAFLQHHRLLLANRAVHLKTLALSHNALGSTGLELLLRSLPCATLSRLEIGSVAARLEEPLVDPVVRYLTQEGCALTHLTVSGNRLSDEAVAELARCLLVCPALVSLDLSANLGITVVGLRMLLSALRERNQGLRYLSLAGEGTKGSEPQVTEGSREGSRVQSSGRKGPWGPWVLDSLRWHNGLFPSCRLQRTQPTGQHHVGLGLCRCARVATLQPAAEQERPARRGRVLVWPCGHLSVHSHPAPQAVLQECVMGPTSSCCMDPSGPA</sequence>
<dbReference type="PROSITE" id="PS50088">
    <property type="entry name" value="ANK_REPEAT"/>
    <property type="match status" value="3"/>
</dbReference>
<evidence type="ECO:0000256" key="18">
    <source>
        <dbReference type="PROSITE-ProRule" id="PRU00023"/>
    </source>
</evidence>
<organism evidence="22 23">
    <name type="scientific">Chelonoidis abingdonii</name>
    <name type="common">Abingdon island giant tortoise</name>
    <name type="synonym">Testudo abingdonii</name>
    <dbReference type="NCBI Taxonomy" id="106734"/>
    <lineage>
        <taxon>Eukaryota</taxon>
        <taxon>Metazoa</taxon>
        <taxon>Chordata</taxon>
        <taxon>Craniata</taxon>
        <taxon>Vertebrata</taxon>
        <taxon>Euteleostomi</taxon>
        <taxon>Archelosauria</taxon>
        <taxon>Testudinata</taxon>
        <taxon>Testudines</taxon>
        <taxon>Cryptodira</taxon>
        <taxon>Durocryptodira</taxon>
        <taxon>Testudinoidea</taxon>
        <taxon>Testudinidae</taxon>
        <taxon>Chelonoidis</taxon>
    </lineage>
</organism>
<dbReference type="InterPro" id="IPR001611">
    <property type="entry name" value="Leu-rich_rpt"/>
</dbReference>
<dbReference type="InterPro" id="IPR002110">
    <property type="entry name" value="Ankyrin_rpt"/>
</dbReference>
<keyword evidence="14" id="KW-0234">DNA repair</keyword>
<dbReference type="InterPro" id="IPR052311">
    <property type="entry name" value="MMS22L-TONSL_complex_comp"/>
</dbReference>
<feature type="repeat" description="ANK" evidence="18">
    <location>
        <begin position="528"/>
        <end position="560"/>
    </location>
</feature>
<evidence type="ECO:0000256" key="21">
    <source>
        <dbReference type="SAM" id="MobiDB-lite"/>
    </source>
</evidence>
<dbReference type="Ensembl" id="ENSCABT00000019770.1">
    <property type="protein sequence ID" value="ENSCABP00000018034.1"/>
    <property type="gene ID" value="ENSCABG00000013362.1"/>
</dbReference>
<keyword evidence="10" id="KW-0227">DNA damage</keyword>
<evidence type="ECO:0000256" key="4">
    <source>
        <dbReference type="ARBA" id="ARBA00010999"/>
    </source>
</evidence>
<keyword evidence="13 18" id="KW-0040">ANK repeat</keyword>
<feature type="compositionally biased region" description="Acidic residues" evidence="21">
    <location>
        <begin position="478"/>
        <end position="496"/>
    </location>
</feature>
<evidence type="ECO:0000256" key="8">
    <source>
        <dbReference type="ARBA" id="ARBA00022614"/>
    </source>
</evidence>
<keyword evidence="8" id="KW-0433">Leucine-rich repeat</keyword>
<keyword evidence="23" id="KW-1185">Reference proteome</keyword>
<dbReference type="GO" id="GO:0042393">
    <property type="term" value="F:histone binding"/>
    <property type="evidence" value="ECO:0007669"/>
    <property type="project" value="Ensembl"/>
</dbReference>
<dbReference type="Pfam" id="PF13181">
    <property type="entry name" value="TPR_8"/>
    <property type="match status" value="1"/>
</dbReference>
<dbReference type="PANTHER" id="PTHR46358">
    <property type="entry name" value="TONSOKU-LIKE PROTEIN"/>
    <property type="match status" value="1"/>
</dbReference>
<evidence type="ECO:0000256" key="2">
    <source>
        <dbReference type="ARBA" id="ARBA00004286"/>
    </source>
</evidence>
<evidence type="ECO:0000256" key="15">
    <source>
        <dbReference type="ARBA" id="ARBA00023242"/>
    </source>
</evidence>
<proteinExistence type="inferred from homology"/>
<keyword evidence="12" id="KW-0156">Chromatin regulator</keyword>
<evidence type="ECO:0000313" key="22">
    <source>
        <dbReference type="Ensembl" id="ENSCABP00000018034.1"/>
    </source>
</evidence>
<feature type="region of interest" description="Disordered" evidence="21">
    <location>
        <begin position="1293"/>
        <end position="1320"/>
    </location>
</feature>
<evidence type="ECO:0000256" key="9">
    <source>
        <dbReference type="ARBA" id="ARBA00022737"/>
    </source>
</evidence>
<evidence type="ECO:0000256" key="13">
    <source>
        <dbReference type="ARBA" id="ARBA00023043"/>
    </source>
</evidence>
<evidence type="ECO:0000256" key="1">
    <source>
        <dbReference type="ARBA" id="ARBA00004123"/>
    </source>
</evidence>
<dbReference type="Gene3D" id="1.25.40.20">
    <property type="entry name" value="Ankyrin repeat-containing domain"/>
    <property type="match status" value="1"/>
</dbReference>
<evidence type="ECO:0000256" key="3">
    <source>
        <dbReference type="ARBA" id="ARBA00004496"/>
    </source>
</evidence>
<dbReference type="GeneTree" id="ENSGT00940000160188"/>
<dbReference type="Gene3D" id="1.25.40.10">
    <property type="entry name" value="Tetratricopeptide repeat domain"/>
    <property type="match status" value="2"/>
</dbReference>
<dbReference type="PRINTS" id="PR01415">
    <property type="entry name" value="ANKYRIN"/>
</dbReference>
<comment type="similarity">
    <text evidence="4">Belongs to the Tonsoku family.</text>
</comment>
<keyword evidence="15" id="KW-0539">Nucleus</keyword>
<dbReference type="InterPro" id="IPR011990">
    <property type="entry name" value="TPR-like_helical_dom_sf"/>
</dbReference>
<dbReference type="Pfam" id="PF13176">
    <property type="entry name" value="TPR_7"/>
    <property type="match status" value="1"/>
</dbReference>
<dbReference type="PANTHER" id="PTHR46358:SF1">
    <property type="entry name" value="TONSOKU-LIKE PROTEIN"/>
    <property type="match status" value="1"/>
</dbReference>
<dbReference type="GO" id="GO:0035861">
    <property type="term" value="C:site of double-strand break"/>
    <property type="evidence" value="ECO:0007669"/>
    <property type="project" value="Ensembl"/>
</dbReference>
<dbReference type="Gene3D" id="3.80.10.10">
    <property type="entry name" value="Ribonuclease Inhibitor"/>
    <property type="match status" value="1"/>
</dbReference>
<dbReference type="GO" id="GO:0016604">
    <property type="term" value="C:nuclear body"/>
    <property type="evidence" value="ECO:0007669"/>
    <property type="project" value="Ensembl"/>
</dbReference>
<keyword evidence="11 19" id="KW-0802">TPR repeat</keyword>
<dbReference type="GO" id="GO:0140566">
    <property type="term" value="F:histone reader activity"/>
    <property type="evidence" value="ECO:0007669"/>
    <property type="project" value="Ensembl"/>
</dbReference>
<dbReference type="SMART" id="SM00028">
    <property type="entry name" value="TPR"/>
    <property type="match status" value="8"/>
</dbReference>
<dbReference type="SMART" id="SM00248">
    <property type="entry name" value="ANK"/>
    <property type="match status" value="3"/>
</dbReference>
<name>A0A8C0HF64_CHEAB</name>
<accession>A0A8C0HF64</accession>
<evidence type="ECO:0000256" key="7">
    <source>
        <dbReference type="ARBA" id="ARBA00022490"/>
    </source>
</evidence>
<evidence type="ECO:0000256" key="20">
    <source>
        <dbReference type="SAM" id="Coils"/>
    </source>
</evidence>
<dbReference type="InterPro" id="IPR019734">
    <property type="entry name" value="TPR_rpt"/>
</dbReference>
<keyword evidence="9" id="KW-0677">Repeat</keyword>
<evidence type="ECO:0000256" key="14">
    <source>
        <dbReference type="ARBA" id="ARBA00023204"/>
    </source>
</evidence>
<dbReference type="GO" id="GO:0042555">
    <property type="term" value="C:MCM complex"/>
    <property type="evidence" value="ECO:0007669"/>
    <property type="project" value="Ensembl"/>
</dbReference>
<keyword evidence="7" id="KW-0963">Cytoplasm</keyword>
<feature type="region of interest" description="Disordered" evidence="21">
    <location>
        <begin position="696"/>
        <end position="738"/>
    </location>
</feature>
<keyword evidence="6" id="KW-0158">Chromosome</keyword>
<dbReference type="Proteomes" id="UP000694404">
    <property type="component" value="Unplaced"/>
</dbReference>
<feature type="repeat" description="TPR" evidence="19">
    <location>
        <begin position="209"/>
        <end position="242"/>
    </location>
</feature>
<feature type="repeat" description="ANK" evidence="18">
    <location>
        <begin position="597"/>
        <end position="629"/>
    </location>
</feature>
<dbReference type="GO" id="GO:0031297">
    <property type="term" value="P:replication fork processing"/>
    <property type="evidence" value="ECO:0007669"/>
    <property type="project" value="Ensembl"/>
</dbReference>
<feature type="region of interest" description="Disordered" evidence="21">
    <location>
        <begin position="818"/>
        <end position="910"/>
    </location>
</feature>
<dbReference type="SMART" id="SM00368">
    <property type="entry name" value="LRR_RI"/>
    <property type="match status" value="6"/>
</dbReference>
<dbReference type="SUPFAM" id="SSF52047">
    <property type="entry name" value="RNI-like"/>
    <property type="match status" value="1"/>
</dbReference>
<evidence type="ECO:0000256" key="6">
    <source>
        <dbReference type="ARBA" id="ARBA00022454"/>
    </source>
</evidence>
<reference evidence="22" key="2">
    <citation type="submission" date="2025-09" db="UniProtKB">
        <authorList>
            <consortium name="Ensembl"/>
        </authorList>
    </citation>
    <scope>IDENTIFICATION</scope>
</reference>
<protein>
    <recommendedName>
        <fullName evidence="5">Tonsoku-like protein</fullName>
    </recommendedName>
    <alternativeName>
        <fullName evidence="17">NF-kappa-B inhibitor-like protein 2</fullName>
    </alternativeName>
    <alternativeName>
        <fullName evidence="16">Nuclear factor of kappa light polypeptide gene enhancer in B-cells inhibitor-like 2</fullName>
    </alternativeName>
</protein>
<evidence type="ECO:0000256" key="17">
    <source>
        <dbReference type="ARBA" id="ARBA00033240"/>
    </source>
</evidence>
<dbReference type="Pfam" id="PF12796">
    <property type="entry name" value="Ank_2"/>
    <property type="match status" value="1"/>
</dbReference>
<dbReference type="GO" id="GO:0000724">
    <property type="term" value="P:double-strand break repair via homologous recombination"/>
    <property type="evidence" value="ECO:0007669"/>
    <property type="project" value="Ensembl"/>
</dbReference>
<dbReference type="GO" id="GO:0071168">
    <property type="term" value="P:protein localization to chromatin"/>
    <property type="evidence" value="ECO:0007669"/>
    <property type="project" value="Ensembl"/>
</dbReference>
<keyword evidence="20" id="KW-0175">Coiled coil</keyword>
<dbReference type="InterPro" id="IPR036770">
    <property type="entry name" value="Ankyrin_rpt-contain_sf"/>
</dbReference>
<dbReference type="PROSITE" id="PS50005">
    <property type="entry name" value="TPR"/>
    <property type="match status" value="1"/>
</dbReference>
<feature type="coiled-coil region" evidence="20">
    <location>
        <begin position="7"/>
        <end position="67"/>
    </location>
</feature>
<feature type="repeat" description="ANK" evidence="18">
    <location>
        <begin position="561"/>
        <end position="593"/>
    </location>
</feature>
<dbReference type="GO" id="GO:0005737">
    <property type="term" value="C:cytoplasm"/>
    <property type="evidence" value="ECO:0007669"/>
    <property type="project" value="UniProtKB-SubCell"/>
</dbReference>
<evidence type="ECO:0000256" key="16">
    <source>
        <dbReference type="ARBA" id="ARBA00030801"/>
    </source>
</evidence>
<dbReference type="PROSITE" id="PS50297">
    <property type="entry name" value="ANK_REP_REGION"/>
    <property type="match status" value="3"/>
</dbReference>
<dbReference type="SUPFAM" id="SSF48452">
    <property type="entry name" value="TPR-like"/>
    <property type="match status" value="3"/>
</dbReference>
<evidence type="ECO:0000256" key="11">
    <source>
        <dbReference type="ARBA" id="ARBA00022803"/>
    </source>
</evidence>
<dbReference type="GO" id="GO:0005662">
    <property type="term" value="C:DNA replication factor A complex"/>
    <property type="evidence" value="ECO:0007669"/>
    <property type="project" value="Ensembl"/>
</dbReference>
<dbReference type="FunFam" id="1.25.40.20:FF:000151">
    <property type="entry name" value="Tonsoku like, DNA repair protein"/>
    <property type="match status" value="1"/>
</dbReference>
<feature type="region of interest" description="Disordered" evidence="21">
    <location>
        <begin position="471"/>
        <end position="509"/>
    </location>
</feature>
<evidence type="ECO:0000256" key="12">
    <source>
        <dbReference type="ARBA" id="ARBA00022853"/>
    </source>
</evidence>
<dbReference type="Pfam" id="PF00023">
    <property type="entry name" value="Ank"/>
    <property type="match status" value="1"/>
</dbReference>
<evidence type="ECO:0000313" key="23">
    <source>
        <dbReference type="Proteomes" id="UP000694404"/>
    </source>
</evidence>
<reference evidence="22" key="1">
    <citation type="submission" date="2025-08" db="UniProtKB">
        <authorList>
            <consortium name="Ensembl"/>
        </authorList>
    </citation>
    <scope>IDENTIFICATION</scope>
</reference>
<evidence type="ECO:0000256" key="19">
    <source>
        <dbReference type="PROSITE-ProRule" id="PRU00339"/>
    </source>
</evidence>
<dbReference type="InterPro" id="IPR032675">
    <property type="entry name" value="LRR_dom_sf"/>
</dbReference>
<gene>
    <name evidence="22" type="primary">TONSL</name>
</gene>